<feature type="coiled-coil region" evidence="1">
    <location>
        <begin position="383"/>
        <end position="442"/>
    </location>
</feature>
<keyword evidence="1" id="KW-0175">Coiled coil</keyword>
<feature type="region of interest" description="Disordered" evidence="2">
    <location>
        <begin position="183"/>
        <end position="237"/>
    </location>
</feature>
<gene>
    <name evidence="3" type="ORF">GYN08_02200</name>
</gene>
<keyword evidence="4" id="KW-1185">Reference proteome</keyword>
<feature type="compositionally biased region" description="Basic and acidic residues" evidence="2">
    <location>
        <begin position="193"/>
        <end position="205"/>
    </location>
</feature>
<accession>A0ABX0F4I6</accession>
<evidence type="ECO:0000313" key="3">
    <source>
        <dbReference type="EMBL" id="NGZ74111.1"/>
    </source>
</evidence>
<dbReference type="RefSeq" id="WP_166272075.1">
    <property type="nucleotide sequence ID" value="NZ_JAAFGS010000001.1"/>
</dbReference>
<dbReference type="EMBL" id="JAAFGS010000001">
    <property type="protein sequence ID" value="NGZ74111.1"/>
    <property type="molecule type" value="Genomic_DNA"/>
</dbReference>
<organism evidence="3 4">
    <name type="scientific">Saccharibacillus alkalitolerans</name>
    <dbReference type="NCBI Taxonomy" id="2705290"/>
    <lineage>
        <taxon>Bacteria</taxon>
        <taxon>Bacillati</taxon>
        <taxon>Bacillota</taxon>
        <taxon>Bacilli</taxon>
        <taxon>Bacillales</taxon>
        <taxon>Paenibacillaceae</taxon>
        <taxon>Saccharibacillus</taxon>
    </lineage>
</organism>
<evidence type="ECO:0000256" key="1">
    <source>
        <dbReference type="SAM" id="Coils"/>
    </source>
</evidence>
<proteinExistence type="predicted"/>
<feature type="coiled-coil region" evidence="1">
    <location>
        <begin position="510"/>
        <end position="555"/>
    </location>
</feature>
<evidence type="ECO:0000256" key="2">
    <source>
        <dbReference type="SAM" id="MobiDB-lite"/>
    </source>
</evidence>
<evidence type="ECO:0000313" key="4">
    <source>
        <dbReference type="Proteomes" id="UP000800303"/>
    </source>
</evidence>
<comment type="caution">
    <text evidence="3">The sequence shown here is derived from an EMBL/GenBank/DDBJ whole genome shotgun (WGS) entry which is preliminary data.</text>
</comment>
<sequence>MYGHTFSQALCKLGGDELRLVYVLCCDTAVQELLVSKIRDWIRREPERFARQLEEKAAAYRDWNDNELRLAILLELAKRARLVGAPLTTAAELEEYAGGIVEQIELGAAEEDRAYYAYREGRTDASELETLIDYQIASLVQALGRLLDAAPQPEWDEYMLRVGALLPDMPETWDSAADVLPNASEGASSGGIRLDKAGPEAREGEDGTFVPLEAEDAAGEAAEGSEPAGEPAAPARPSGERLLLAALERQQGFAYYETAMTLLASAEGLLGTGTTGELYGRRIAFLAVSGSPVFLSVLPGGAKAAQLSLRGLNPQRRRLPLLLTQLLLPELVSEDETQADYEPLLSLWRSRAEAHGAVKADIGEEDSRIDYYKRESASCAQQLESARSERVGSEERIAEIRESLVNKLRVSSMQLPPISDSFDRLLEEYADNRNRIADAEASRQERRQGLAGLVKYTINYAASSVTLLDLRRKQDRLLERMADEALHTDGEWGQGERYVVAAERERIGHLDAEIGRLEKLQADYREELRRAEQARKTLEQEKKKLEKQVYGLADL</sequence>
<dbReference type="Proteomes" id="UP000800303">
    <property type="component" value="Unassembled WGS sequence"/>
</dbReference>
<reference evidence="3 4" key="1">
    <citation type="submission" date="2020-01" db="EMBL/GenBank/DDBJ databases">
        <title>Polyphasic characterisation and genomic insights into a novel alkali tolerant bacterium VR-M41.</title>
        <authorList>
            <person name="Vemuluri V.R."/>
        </authorList>
    </citation>
    <scope>NUCLEOTIDE SEQUENCE [LARGE SCALE GENOMIC DNA]</scope>
    <source>
        <strain evidence="3 4">VR-M41</strain>
    </source>
</reference>
<feature type="compositionally biased region" description="Low complexity" evidence="2">
    <location>
        <begin position="219"/>
        <end position="237"/>
    </location>
</feature>
<name>A0ABX0F4I6_9BACL</name>
<protein>
    <submittedName>
        <fullName evidence="3">Uncharacterized protein</fullName>
    </submittedName>
</protein>